<dbReference type="EMBL" id="PXYW01000022">
    <property type="protein sequence ID" value="PSR33344.1"/>
    <property type="molecule type" value="Genomic_DNA"/>
</dbReference>
<protein>
    <submittedName>
        <fullName evidence="6">(2Fe-2S)-binding protein</fullName>
    </submittedName>
</protein>
<evidence type="ECO:0000313" key="6">
    <source>
        <dbReference type="EMBL" id="PSR33344.1"/>
    </source>
</evidence>
<evidence type="ECO:0000259" key="5">
    <source>
        <dbReference type="PROSITE" id="PS51296"/>
    </source>
</evidence>
<name>A0A2T2XFQ8_9FIRM</name>
<dbReference type="PROSITE" id="PS51296">
    <property type="entry name" value="RIESKE"/>
    <property type="match status" value="1"/>
</dbReference>
<reference evidence="6 7" key="1">
    <citation type="journal article" date="2014" name="BMC Genomics">
        <title>Comparison of environmental and isolate Sulfobacillus genomes reveals diverse carbon, sulfur, nitrogen, and hydrogen metabolisms.</title>
        <authorList>
            <person name="Justice N.B."/>
            <person name="Norman A."/>
            <person name="Brown C.T."/>
            <person name="Singh A."/>
            <person name="Thomas B.C."/>
            <person name="Banfield J.F."/>
        </authorList>
    </citation>
    <scope>NUCLEOTIDE SEQUENCE [LARGE SCALE GENOMIC DNA]</scope>
    <source>
        <strain evidence="6">AMDSBA4</strain>
    </source>
</reference>
<dbReference type="InterPro" id="IPR036922">
    <property type="entry name" value="Rieske_2Fe-2S_sf"/>
</dbReference>
<evidence type="ECO:0000256" key="2">
    <source>
        <dbReference type="ARBA" id="ARBA00022723"/>
    </source>
</evidence>
<dbReference type="CDD" id="cd03528">
    <property type="entry name" value="Rieske_RO_ferredoxin"/>
    <property type="match status" value="1"/>
</dbReference>
<dbReference type="Pfam" id="PF00355">
    <property type="entry name" value="Rieske"/>
    <property type="match status" value="1"/>
</dbReference>
<dbReference type="PANTHER" id="PTHR21496:SF23">
    <property type="entry name" value="3-PHENYLPROPIONATE_CINNAMIC ACID DIOXYGENASE FERREDOXIN SUBUNIT"/>
    <property type="match status" value="1"/>
</dbReference>
<dbReference type="Proteomes" id="UP000242972">
    <property type="component" value="Unassembled WGS sequence"/>
</dbReference>
<keyword evidence="2" id="KW-0479">Metal-binding</keyword>
<comment type="caution">
    <text evidence="6">The sequence shown here is derived from an EMBL/GenBank/DDBJ whole genome shotgun (WGS) entry which is preliminary data.</text>
</comment>
<dbReference type="GO" id="GO:0016705">
    <property type="term" value="F:oxidoreductase activity, acting on paired donors, with incorporation or reduction of molecular oxygen"/>
    <property type="evidence" value="ECO:0007669"/>
    <property type="project" value="UniProtKB-ARBA"/>
</dbReference>
<dbReference type="PANTHER" id="PTHR21496">
    <property type="entry name" value="FERREDOXIN-RELATED"/>
    <property type="match status" value="1"/>
</dbReference>
<dbReference type="InterPro" id="IPR017941">
    <property type="entry name" value="Rieske_2Fe-2S"/>
</dbReference>
<keyword evidence="3" id="KW-0408">Iron</keyword>
<dbReference type="SUPFAM" id="SSF50022">
    <property type="entry name" value="ISP domain"/>
    <property type="match status" value="1"/>
</dbReference>
<dbReference type="GO" id="GO:0004497">
    <property type="term" value="F:monooxygenase activity"/>
    <property type="evidence" value="ECO:0007669"/>
    <property type="project" value="UniProtKB-ARBA"/>
</dbReference>
<keyword evidence="1" id="KW-0001">2Fe-2S</keyword>
<feature type="domain" description="Rieske" evidence="5">
    <location>
        <begin position="8"/>
        <end position="103"/>
    </location>
</feature>
<sequence>MDNVAEWRRVASVSEVQPGAPMLVVVDNEDIALFRVNDEIFATDDLCTHAEASLVEGDQNGYLITCPRHGGQFDIRTGAPKHFPVFSPIRTYPVRIDNDDIFIAL</sequence>
<evidence type="ECO:0000256" key="3">
    <source>
        <dbReference type="ARBA" id="ARBA00023004"/>
    </source>
</evidence>
<dbReference type="Gene3D" id="2.102.10.10">
    <property type="entry name" value="Rieske [2Fe-2S] iron-sulphur domain"/>
    <property type="match status" value="1"/>
</dbReference>
<gene>
    <name evidence="6" type="ORF">C7B46_10405</name>
</gene>
<accession>A0A2T2XFQ8</accession>
<evidence type="ECO:0000256" key="1">
    <source>
        <dbReference type="ARBA" id="ARBA00022714"/>
    </source>
</evidence>
<keyword evidence="4" id="KW-0411">Iron-sulfur</keyword>
<dbReference type="GO" id="GO:0046872">
    <property type="term" value="F:metal ion binding"/>
    <property type="evidence" value="ECO:0007669"/>
    <property type="project" value="UniProtKB-KW"/>
</dbReference>
<evidence type="ECO:0000313" key="7">
    <source>
        <dbReference type="Proteomes" id="UP000242972"/>
    </source>
</evidence>
<dbReference type="GO" id="GO:0051537">
    <property type="term" value="F:2 iron, 2 sulfur cluster binding"/>
    <property type="evidence" value="ECO:0007669"/>
    <property type="project" value="UniProtKB-KW"/>
</dbReference>
<proteinExistence type="predicted"/>
<organism evidence="6 7">
    <name type="scientific">Sulfobacillus benefaciens</name>
    <dbReference type="NCBI Taxonomy" id="453960"/>
    <lineage>
        <taxon>Bacteria</taxon>
        <taxon>Bacillati</taxon>
        <taxon>Bacillota</taxon>
        <taxon>Clostridia</taxon>
        <taxon>Eubacteriales</taxon>
        <taxon>Clostridiales Family XVII. Incertae Sedis</taxon>
        <taxon>Sulfobacillus</taxon>
    </lineage>
</organism>
<evidence type="ECO:0000256" key="4">
    <source>
        <dbReference type="ARBA" id="ARBA00023014"/>
    </source>
</evidence>
<dbReference type="AlphaFoldDB" id="A0A2T2XFQ8"/>